<sequence length="428" mass="47662">MSADLFTEALSRLDRASPYAHIEPEAIERLKHSKACLEVSIPVRMDDGRLQVFTGYRVHHNDVRGPTKGGIRFHPGVTLSEIQTLAFWMTIKCAVVGVPFGGAKGGIIVDPKHLSRLELERLSRSYISSIADFIGPDLDIPAPDVYTNSMIMGWMMDEYSKIVRQAVPAVITGKPIPLGGSQGRDDATGRGAYYCIKELEKIKRWRSKEKRVAIQGFGNAGQHIAELLYQDGYKIVAVSDSKGGIFRKQGLDVPSIIQIKNSSEQVQAVYCKGSICELIEANNISNEELLELDVDILIPAALENQITQTNASRIKAPVIVEIANGPTTVTADIILKERGILVIPDILANAGGVTVSYFEWVQNKSGYYWTLEKIHRHLYEIMSREFTNVYQLIEFHQTDMRTAAYIHALDRYTEAVVAEGTQGYYQKS</sequence>
<dbReference type="InterPro" id="IPR014362">
    <property type="entry name" value="Glu_DH"/>
</dbReference>
<dbReference type="GO" id="GO:0004354">
    <property type="term" value="F:glutamate dehydrogenase (NADP+) activity"/>
    <property type="evidence" value="ECO:0007669"/>
    <property type="project" value="UniProtKB-EC"/>
</dbReference>
<protein>
    <recommendedName>
        <fullName evidence="5">Glutamate dehydrogenase</fullName>
    </recommendedName>
</protein>
<comment type="similarity">
    <text evidence="2 5 9">Belongs to the Glu/Leu/Phe/Val dehydrogenases family.</text>
</comment>
<dbReference type="InterPro" id="IPR046346">
    <property type="entry name" value="Aminoacid_DH-like_N_sf"/>
</dbReference>
<dbReference type="SUPFAM" id="SSF53223">
    <property type="entry name" value="Aminoacid dehydrogenase-like, N-terminal domain"/>
    <property type="match status" value="1"/>
</dbReference>
<evidence type="ECO:0000256" key="2">
    <source>
        <dbReference type="ARBA" id="ARBA00006382"/>
    </source>
</evidence>
<dbReference type="InterPro" id="IPR036291">
    <property type="entry name" value="NAD(P)-bd_dom_sf"/>
</dbReference>
<feature type="binding site" evidence="7">
    <location>
        <position position="68"/>
    </location>
    <ligand>
        <name>substrate</name>
    </ligand>
</feature>
<dbReference type="InterPro" id="IPR006097">
    <property type="entry name" value="Glu/Leu/Phe/Val/Trp_DH_dimer"/>
</dbReference>
<evidence type="ECO:0000313" key="12">
    <source>
        <dbReference type="Proteomes" id="UP000502894"/>
    </source>
</evidence>
<evidence type="ECO:0000256" key="8">
    <source>
        <dbReference type="PIRSR" id="PIRSR000185-3"/>
    </source>
</evidence>
<dbReference type="GO" id="GO:0000166">
    <property type="term" value="F:nucleotide binding"/>
    <property type="evidence" value="ECO:0007669"/>
    <property type="project" value="UniProtKB-KW"/>
</dbReference>
<name>A0A6F8T5R8_9GAMM</name>
<dbReference type="GO" id="GO:0006538">
    <property type="term" value="P:L-glutamate catabolic process"/>
    <property type="evidence" value="ECO:0007669"/>
    <property type="project" value="TreeGrafter"/>
</dbReference>
<dbReference type="PANTHER" id="PTHR11606">
    <property type="entry name" value="GLUTAMATE DEHYDROGENASE"/>
    <property type="match status" value="1"/>
</dbReference>
<dbReference type="Proteomes" id="UP000502894">
    <property type="component" value="Chromosome"/>
</dbReference>
<dbReference type="PRINTS" id="PR00082">
    <property type="entry name" value="GLFDHDRGNASE"/>
</dbReference>
<feature type="binding site" evidence="7">
    <location>
        <position position="356"/>
    </location>
    <ligand>
        <name>substrate</name>
    </ligand>
</feature>
<proteinExistence type="inferred from homology"/>
<dbReference type="EMBL" id="AP022839">
    <property type="protein sequence ID" value="BCA95497.1"/>
    <property type="molecule type" value="Genomic_DNA"/>
</dbReference>
<dbReference type="PROSITE" id="PS00074">
    <property type="entry name" value="GLFV_DEHYDROGENASE"/>
    <property type="match status" value="1"/>
</dbReference>
<feature type="binding site" evidence="7">
    <location>
        <position position="92"/>
    </location>
    <ligand>
        <name>substrate</name>
    </ligand>
</feature>
<dbReference type="RefSeq" id="WP_173237078.1">
    <property type="nucleotide sequence ID" value="NZ_AP022839.1"/>
</dbReference>
<reference evidence="11" key="1">
    <citation type="journal article" date="2020" name="Microbiol. Resour. Announc.">
        <title>Complete Genome Sequence of Novel Psychrotolerant Legionella Strain TUM19329, Isolated from Antarctic Lake Sediment.</title>
        <authorList>
            <person name="Shimada S."/>
            <person name="Nakai R."/>
            <person name="Aoki K."/>
            <person name="Shimoeda N."/>
            <person name="Ohno G."/>
            <person name="Miyazaki Y."/>
            <person name="Kudoh S."/>
            <person name="Imura S."/>
            <person name="Watanabe K."/>
            <person name="Ishii Y."/>
            <person name="Tateda K."/>
        </authorList>
    </citation>
    <scope>NUCLEOTIDE SEQUENCE [LARGE SCALE GENOMIC DNA]</scope>
    <source>
        <strain evidence="11">TUM19329</strain>
    </source>
</reference>
<organism evidence="11 12">
    <name type="scientific">Legionella antarctica</name>
    <dbReference type="NCBI Taxonomy" id="2708020"/>
    <lineage>
        <taxon>Bacteria</taxon>
        <taxon>Pseudomonadati</taxon>
        <taxon>Pseudomonadota</taxon>
        <taxon>Gammaproteobacteria</taxon>
        <taxon>Legionellales</taxon>
        <taxon>Legionellaceae</taxon>
        <taxon>Legionella</taxon>
    </lineage>
</organism>
<dbReference type="Gene3D" id="3.40.50.720">
    <property type="entry name" value="NAD(P)-binding Rossmann-like Domain"/>
    <property type="match status" value="1"/>
</dbReference>
<dbReference type="GO" id="GO:0004352">
    <property type="term" value="F:glutamate dehydrogenase (NAD+) activity"/>
    <property type="evidence" value="ECO:0007669"/>
    <property type="project" value="TreeGrafter"/>
</dbReference>
<keyword evidence="3 5" id="KW-0560">Oxidoreductase</keyword>
<evidence type="ECO:0000313" key="11">
    <source>
        <dbReference type="EMBL" id="BCA95497.1"/>
    </source>
</evidence>
<feature type="binding site" evidence="7">
    <location>
        <position position="219"/>
    </location>
    <ligand>
        <name>NAD(+)</name>
        <dbReference type="ChEBI" id="CHEBI:57540"/>
    </ligand>
</feature>
<feature type="active site" description="Proton donor" evidence="6">
    <location>
        <position position="104"/>
    </location>
</feature>
<dbReference type="Pfam" id="PF02812">
    <property type="entry name" value="ELFV_dehydrog_N"/>
    <property type="match status" value="1"/>
</dbReference>
<dbReference type="PANTHER" id="PTHR11606:SF13">
    <property type="entry name" value="GLUTAMATE DEHYDROGENASE 1, MITOCHONDRIAL"/>
    <property type="match status" value="1"/>
</dbReference>
<dbReference type="PIRSF" id="PIRSF000185">
    <property type="entry name" value="Glu_DH"/>
    <property type="match status" value="1"/>
</dbReference>
<dbReference type="SMART" id="SM00839">
    <property type="entry name" value="ELFV_dehydrog"/>
    <property type="match status" value="1"/>
</dbReference>
<dbReference type="InterPro" id="IPR006096">
    <property type="entry name" value="Glu/Leu/Phe/Val/Trp_DH_C"/>
</dbReference>
<evidence type="ECO:0000256" key="1">
    <source>
        <dbReference type="ARBA" id="ARBA00003868"/>
    </source>
</evidence>
<evidence type="ECO:0000256" key="7">
    <source>
        <dbReference type="PIRSR" id="PIRSR000185-2"/>
    </source>
</evidence>
<comment type="function">
    <text evidence="1">Catalyzes the reversible oxidative deamination of glutamate to alpha-ketoglutarate and ammonia.</text>
</comment>
<feature type="site" description="Important for catalysis" evidence="8">
    <location>
        <position position="144"/>
    </location>
</feature>
<evidence type="ECO:0000256" key="4">
    <source>
        <dbReference type="ARBA" id="ARBA00048584"/>
    </source>
</evidence>
<accession>A0A6F8T5R8</accession>
<evidence type="ECO:0000256" key="6">
    <source>
        <dbReference type="PIRSR" id="PIRSR000185-1"/>
    </source>
</evidence>
<evidence type="ECO:0000256" key="5">
    <source>
        <dbReference type="PIRNR" id="PIRNR000185"/>
    </source>
</evidence>
<dbReference type="SUPFAM" id="SSF51735">
    <property type="entry name" value="NAD(P)-binding Rossmann-fold domains"/>
    <property type="match status" value="1"/>
</dbReference>
<gene>
    <name evidence="11" type="ORF">TUM19329_18580</name>
</gene>
<dbReference type="InterPro" id="IPR033524">
    <property type="entry name" value="Glu/Leu/Phe/Val_DH_AS"/>
</dbReference>
<keyword evidence="7" id="KW-0547">Nucleotide-binding</keyword>
<keyword evidence="7" id="KW-0520">NAD</keyword>
<comment type="catalytic activity">
    <reaction evidence="4">
        <text>L-glutamate + NADP(+) + H2O = 2-oxoglutarate + NH4(+) + NADPH + H(+)</text>
        <dbReference type="Rhea" id="RHEA:11612"/>
        <dbReference type="ChEBI" id="CHEBI:15377"/>
        <dbReference type="ChEBI" id="CHEBI:15378"/>
        <dbReference type="ChEBI" id="CHEBI:16810"/>
        <dbReference type="ChEBI" id="CHEBI:28938"/>
        <dbReference type="ChEBI" id="CHEBI:29985"/>
        <dbReference type="ChEBI" id="CHEBI:57783"/>
        <dbReference type="ChEBI" id="CHEBI:58349"/>
        <dbReference type="EC" id="1.4.1.4"/>
    </reaction>
</comment>
<dbReference type="Gene3D" id="3.40.50.10860">
    <property type="entry name" value="Leucine Dehydrogenase, chain A, domain 1"/>
    <property type="match status" value="1"/>
</dbReference>
<evidence type="ECO:0000256" key="3">
    <source>
        <dbReference type="ARBA" id="ARBA00023002"/>
    </source>
</evidence>
<feature type="domain" description="Glutamate/phenylalanine/leucine/valine/L-tryptophan dehydrogenase C-terminal" evidence="10">
    <location>
        <begin position="181"/>
        <end position="420"/>
    </location>
</feature>
<dbReference type="Pfam" id="PF00208">
    <property type="entry name" value="ELFV_dehydrog"/>
    <property type="match status" value="1"/>
</dbReference>
<feature type="binding site" evidence="7">
    <location>
        <position position="188"/>
    </location>
    <ligand>
        <name>NAD(+)</name>
        <dbReference type="ChEBI" id="CHEBI:57540"/>
    </ligand>
</feature>
<keyword evidence="12" id="KW-1185">Reference proteome</keyword>
<dbReference type="AlphaFoldDB" id="A0A6F8T5R8"/>
<evidence type="ECO:0000259" key="10">
    <source>
        <dbReference type="SMART" id="SM00839"/>
    </source>
</evidence>
<dbReference type="KEGG" id="lant:TUM19329_18580"/>
<evidence type="ECO:0000256" key="9">
    <source>
        <dbReference type="RuleBase" id="RU004417"/>
    </source>
</evidence>
<dbReference type="CDD" id="cd01076">
    <property type="entry name" value="NAD_bind_1_Glu_DH"/>
    <property type="match status" value="1"/>
</dbReference>
<dbReference type="FunFam" id="3.40.50.10860:FF:000003">
    <property type="entry name" value="Glutamate dehydrogenase"/>
    <property type="match status" value="1"/>
</dbReference>
<dbReference type="InterPro" id="IPR033922">
    <property type="entry name" value="NAD_bind_Glu_DH"/>
</dbReference>
<dbReference type="InterPro" id="IPR006095">
    <property type="entry name" value="Glu/Leu/Phe/Val/Trp_DH"/>
</dbReference>